<evidence type="ECO:0000313" key="7">
    <source>
        <dbReference type="EMBL" id="PIO45112.1"/>
    </source>
</evidence>
<dbReference type="SUPFAM" id="SSF52833">
    <property type="entry name" value="Thioredoxin-like"/>
    <property type="match status" value="1"/>
</dbReference>
<evidence type="ECO:0000256" key="1">
    <source>
        <dbReference type="ARBA" id="ARBA00002549"/>
    </source>
</evidence>
<dbReference type="GO" id="GO:0045454">
    <property type="term" value="P:cell redox homeostasis"/>
    <property type="evidence" value="ECO:0007669"/>
    <property type="project" value="InterPro"/>
</dbReference>
<dbReference type="GO" id="GO:0034599">
    <property type="term" value="P:cellular response to oxidative stress"/>
    <property type="evidence" value="ECO:0007669"/>
    <property type="project" value="TreeGrafter"/>
</dbReference>
<dbReference type="GO" id="GO:0005737">
    <property type="term" value="C:cytoplasm"/>
    <property type="evidence" value="ECO:0007669"/>
    <property type="project" value="TreeGrafter"/>
</dbReference>
<evidence type="ECO:0000256" key="5">
    <source>
        <dbReference type="RuleBase" id="RU364065"/>
    </source>
</evidence>
<dbReference type="GO" id="GO:0015038">
    <property type="term" value="F:glutathione disulfide oxidoreductase activity"/>
    <property type="evidence" value="ECO:0007669"/>
    <property type="project" value="UniProtKB-UniRule"/>
</dbReference>
<dbReference type="PROSITE" id="PS51354">
    <property type="entry name" value="GLUTAREDOXIN_2"/>
    <property type="match status" value="1"/>
</dbReference>
<dbReference type="EMBL" id="MZMT01000023">
    <property type="protein sequence ID" value="PIO45112.1"/>
    <property type="molecule type" value="Genomic_DNA"/>
</dbReference>
<gene>
    <name evidence="7" type="ORF">B5P45_08685</name>
</gene>
<keyword evidence="8" id="KW-1185">Reference proteome</keyword>
<proteinExistence type="inferred from homology"/>
<dbReference type="Proteomes" id="UP000232163">
    <property type="component" value="Unassembled WGS sequence"/>
</dbReference>
<comment type="caution">
    <text evidence="7">The sequence shown here is derived from an EMBL/GenBank/DDBJ whole genome shotgun (WGS) entry which is preliminary data.</text>
</comment>
<keyword evidence="5" id="KW-0963">Cytoplasm</keyword>
<evidence type="ECO:0000256" key="2">
    <source>
        <dbReference type="ARBA" id="ARBA00007787"/>
    </source>
</evidence>
<dbReference type="CDD" id="cd03418">
    <property type="entry name" value="GRX_GRXb_1_3_like"/>
    <property type="match status" value="1"/>
</dbReference>
<protein>
    <recommendedName>
        <fullName evidence="5">Glutaredoxin</fullName>
    </recommendedName>
</protein>
<feature type="domain" description="Glutaredoxin" evidence="6">
    <location>
        <begin position="4"/>
        <end position="64"/>
    </location>
</feature>
<comment type="similarity">
    <text evidence="2 5">Belongs to the glutaredoxin family.</text>
</comment>
<dbReference type="InterPro" id="IPR002109">
    <property type="entry name" value="Glutaredoxin"/>
</dbReference>
<evidence type="ECO:0000256" key="3">
    <source>
        <dbReference type="ARBA" id="ARBA00022448"/>
    </source>
</evidence>
<sequence>MVDVTIYTRNGCGYCTAAKGLLSEKGVTFVEYNATIEPTARQEMLARANGRSTFPQIFVGKTHVGGCDDLYALENQGRLDILLKTGELAQG</sequence>
<accession>A0A2N9W044</accession>
<evidence type="ECO:0000256" key="4">
    <source>
        <dbReference type="ARBA" id="ARBA00022982"/>
    </source>
</evidence>
<name>A0A2N9W044_9HYPH</name>
<dbReference type="InterPro" id="IPR011900">
    <property type="entry name" value="GRX_bact"/>
</dbReference>
<keyword evidence="4 5" id="KW-0249">Electron transport</keyword>
<comment type="function">
    <text evidence="1 5">Has a glutathione-disulfide oxidoreductase activity in the presence of NADPH and glutathione reductase. Reduces low molecular weight disulfides and proteins.</text>
</comment>
<reference evidence="7 8" key="1">
    <citation type="journal article" date="2017" name="Int J Environ Stud">
        <title>Does the Miocene-Pliocene relict legume Oxytropis triphylla form nitrogen-fixing nodules with a combination of bacterial strains?</title>
        <authorList>
            <person name="Safronova V."/>
            <person name="Belimov A."/>
            <person name="Sazanova A."/>
            <person name="Kuznetsova I."/>
            <person name="Popova J."/>
            <person name="Andronov E."/>
            <person name="Verkhozina A."/>
            <person name="Tikhonovich I."/>
        </authorList>
    </citation>
    <scope>NUCLEOTIDE SEQUENCE [LARGE SCALE GENOMIC DNA]</scope>
    <source>
        <strain evidence="7 8">Tri-38</strain>
    </source>
</reference>
<evidence type="ECO:0000259" key="6">
    <source>
        <dbReference type="Pfam" id="PF00462"/>
    </source>
</evidence>
<dbReference type="OrthoDB" id="9814618at2"/>
<dbReference type="AlphaFoldDB" id="A0A2N9W044"/>
<dbReference type="InterPro" id="IPR014025">
    <property type="entry name" value="Glutaredoxin_subgr"/>
</dbReference>
<dbReference type="NCBIfam" id="TIGR02181">
    <property type="entry name" value="GRX_bact"/>
    <property type="match status" value="1"/>
</dbReference>
<dbReference type="Pfam" id="PF00462">
    <property type="entry name" value="Glutaredoxin"/>
    <property type="match status" value="1"/>
</dbReference>
<keyword evidence="5" id="KW-0676">Redox-active center</keyword>
<evidence type="ECO:0000313" key="8">
    <source>
        <dbReference type="Proteomes" id="UP000232163"/>
    </source>
</evidence>
<dbReference type="Gene3D" id="3.40.30.10">
    <property type="entry name" value="Glutaredoxin"/>
    <property type="match status" value="1"/>
</dbReference>
<dbReference type="KEGG" id="pht:BLM14_02470"/>
<keyword evidence="3 5" id="KW-0813">Transport</keyword>
<dbReference type="InterPro" id="IPR036249">
    <property type="entry name" value="Thioredoxin-like_sf"/>
</dbReference>
<dbReference type="PANTHER" id="PTHR45694">
    <property type="entry name" value="GLUTAREDOXIN 2"/>
    <property type="match status" value="1"/>
</dbReference>
<dbReference type="PRINTS" id="PR00160">
    <property type="entry name" value="GLUTAREDOXIN"/>
</dbReference>
<organism evidence="7 8">
    <name type="scientific">Phyllobacterium zundukense</name>
    <dbReference type="NCBI Taxonomy" id="1867719"/>
    <lineage>
        <taxon>Bacteria</taxon>
        <taxon>Pseudomonadati</taxon>
        <taxon>Pseudomonadota</taxon>
        <taxon>Alphaproteobacteria</taxon>
        <taxon>Hyphomicrobiales</taxon>
        <taxon>Phyllobacteriaceae</taxon>
        <taxon>Phyllobacterium</taxon>
    </lineage>
</organism>
<dbReference type="PANTHER" id="PTHR45694:SF18">
    <property type="entry name" value="GLUTAREDOXIN-1-RELATED"/>
    <property type="match status" value="1"/>
</dbReference>
<dbReference type="RefSeq" id="WP_099997949.1">
    <property type="nucleotide sequence ID" value="NZ_CP017940.1"/>
</dbReference>